<evidence type="ECO:0000256" key="1">
    <source>
        <dbReference type="SAM" id="Phobius"/>
    </source>
</evidence>
<keyword evidence="1" id="KW-0812">Transmembrane</keyword>
<dbReference type="Proteomes" id="UP001501153">
    <property type="component" value="Unassembled WGS sequence"/>
</dbReference>
<keyword evidence="3" id="KW-1185">Reference proteome</keyword>
<comment type="caution">
    <text evidence="2">The sequence shown here is derived from an EMBL/GenBank/DDBJ whole genome shotgun (WGS) entry which is preliminary data.</text>
</comment>
<evidence type="ECO:0000313" key="3">
    <source>
        <dbReference type="Proteomes" id="UP001501153"/>
    </source>
</evidence>
<name>A0ABP8IQR8_9BACT</name>
<reference evidence="3" key="1">
    <citation type="journal article" date="2019" name="Int. J. Syst. Evol. Microbiol.">
        <title>The Global Catalogue of Microorganisms (GCM) 10K type strain sequencing project: providing services to taxonomists for standard genome sequencing and annotation.</title>
        <authorList>
            <consortium name="The Broad Institute Genomics Platform"/>
            <consortium name="The Broad Institute Genome Sequencing Center for Infectious Disease"/>
            <person name="Wu L."/>
            <person name="Ma J."/>
        </authorList>
    </citation>
    <scope>NUCLEOTIDE SEQUENCE [LARGE SCALE GENOMIC DNA]</scope>
    <source>
        <strain evidence="3">JCM 17923</strain>
    </source>
</reference>
<protein>
    <recommendedName>
        <fullName evidence="4">TFIIB-type zinc ribbon-containing protein</fullName>
    </recommendedName>
</protein>
<keyword evidence="1" id="KW-0472">Membrane</keyword>
<organism evidence="2 3">
    <name type="scientific">Hymenobacter saemangeumensis</name>
    <dbReference type="NCBI Taxonomy" id="1084522"/>
    <lineage>
        <taxon>Bacteria</taxon>
        <taxon>Pseudomonadati</taxon>
        <taxon>Bacteroidota</taxon>
        <taxon>Cytophagia</taxon>
        <taxon>Cytophagales</taxon>
        <taxon>Hymenobacteraceae</taxon>
        <taxon>Hymenobacter</taxon>
    </lineage>
</organism>
<evidence type="ECO:0000313" key="2">
    <source>
        <dbReference type="EMBL" id="GAA4367315.1"/>
    </source>
</evidence>
<keyword evidence="1" id="KW-1133">Transmembrane helix</keyword>
<accession>A0ABP8IQR8</accession>
<feature type="transmembrane region" description="Helical" evidence="1">
    <location>
        <begin position="348"/>
        <end position="368"/>
    </location>
</feature>
<proteinExistence type="predicted"/>
<dbReference type="RefSeq" id="WP_345237819.1">
    <property type="nucleotide sequence ID" value="NZ_BAABGZ010000077.1"/>
</dbReference>
<sequence length="373" mass="41480">MTTDVALRELREAELLRAPCPGCGAQLTFRAETQGLGCTHCAATQALAFSRDKLQENSLAGRHINGELSPGTVAEQQLFCCAGCGARTRVSADRPTLSCGFCGGRVINPEAQRTRLIEPAGVLPFQLSREQATTLFQRWVGSSLLAPGDLKSGAVLDNLHGIYLPFWTFDAQAHSEWSGERGTYYYVTVSGTDSQGRRVTQQEQRTRWSFHRGSHQQFYDDVLTLASRSLSKQQKHADAVLHYDLKAVVDYDPRVLLGWEAEVYAIDLAEGLERGRATIRQREEEACARLLGGDTQRDLQVDTTLTAESFKHLLLPLWLCAYVYRGKVYHFLVNGQTGRVSGSQPVSVWKVLLLGLLVFVLAGLLLYFQDQKR</sequence>
<dbReference type="EMBL" id="BAABGZ010000077">
    <property type="protein sequence ID" value="GAA4367315.1"/>
    <property type="molecule type" value="Genomic_DNA"/>
</dbReference>
<evidence type="ECO:0008006" key="4">
    <source>
        <dbReference type="Google" id="ProtNLM"/>
    </source>
</evidence>
<gene>
    <name evidence="2" type="ORF">GCM10023185_39090</name>
</gene>